<feature type="domain" description="Ig-like" evidence="13">
    <location>
        <begin position="82"/>
        <end position="199"/>
    </location>
</feature>
<dbReference type="AlphaFoldDB" id="A0AAV6G7C3"/>
<accession>A0AAV6G7C3</accession>
<evidence type="ECO:0000256" key="7">
    <source>
        <dbReference type="ARBA" id="ARBA00023157"/>
    </source>
</evidence>
<keyword evidence="15" id="KW-1185">Reference proteome</keyword>
<evidence type="ECO:0000256" key="1">
    <source>
        <dbReference type="ARBA" id="ARBA00004251"/>
    </source>
</evidence>
<keyword evidence="3 11" id="KW-0812">Transmembrane</keyword>
<dbReference type="InterPro" id="IPR007110">
    <property type="entry name" value="Ig-like_dom"/>
</dbReference>
<evidence type="ECO:0000256" key="5">
    <source>
        <dbReference type="ARBA" id="ARBA00022989"/>
    </source>
</evidence>
<dbReference type="GO" id="GO:0071222">
    <property type="term" value="P:cellular response to lipopolysaccharide"/>
    <property type="evidence" value="ECO:0007669"/>
    <property type="project" value="TreeGrafter"/>
</dbReference>
<evidence type="ECO:0000256" key="11">
    <source>
        <dbReference type="SAM" id="Phobius"/>
    </source>
</evidence>
<protein>
    <recommendedName>
        <fullName evidence="13">Ig-like domain-containing protein</fullName>
    </recommendedName>
</protein>
<feature type="chain" id="PRO_5043394817" description="Ig-like domain-containing protein" evidence="12">
    <location>
        <begin position="21"/>
        <end position="245"/>
    </location>
</feature>
<evidence type="ECO:0000313" key="14">
    <source>
        <dbReference type="EMBL" id="KAG5270760.1"/>
    </source>
</evidence>
<dbReference type="InterPro" id="IPR051713">
    <property type="entry name" value="T-cell_Activation_Regulation"/>
</dbReference>
<evidence type="ECO:0000256" key="9">
    <source>
        <dbReference type="ARBA" id="ARBA00023180"/>
    </source>
</evidence>
<dbReference type="PANTHER" id="PTHR25466:SF14">
    <property type="entry name" value="BUTYROPHILIN SUBFAMILY 2 MEMBER A2-LIKE-RELATED"/>
    <property type="match status" value="1"/>
</dbReference>
<dbReference type="PROSITE" id="PS50835">
    <property type="entry name" value="IG_LIKE"/>
    <property type="match status" value="1"/>
</dbReference>
<evidence type="ECO:0000256" key="12">
    <source>
        <dbReference type="SAM" id="SignalP"/>
    </source>
</evidence>
<comment type="subcellular location">
    <subcellularLocation>
        <location evidence="1">Cell membrane</location>
        <topology evidence="1">Single-pass type I membrane protein</topology>
    </subcellularLocation>
</comment>
<evidence type="ECO:0000256" key="4">
    <source>
        <dbReference type="ARBA" id="ARBA00022729"/>
    </source>
</evidence>
<dbReference type="GO" id="GO:0042102">
    <property type="term" value="P:positive regulation of T cell proliferation"/>
    <property type="evidence" value="ECO:0007669"/>
    <property type="project" value="TreeGrafter"/>
</dbReference>
<dbReference type="GO" id="GO:0006955">
    <property type="term" value="P:immune response"/>
    <property type="evidence" value="ECO:0007669"/>
    <property type="project" value="TreeGrafter"/>
</dbReference>
<keyword evidence="8" id="KW-0675">Receptor</keyword>
<evidence type="ECO:0000256" key="2">
    <source>
        <dbReference type="ARBA" id="ARBA00022475"/>
    </source>
</evidence>
<dbReference type="GO" id="GO:0009897">
    <property type="term" value="C:external side of plasma membrane"/>
    <property type="evidence" value="ECO:0007669"/>
    <property type="project" value="TreeGrafter"/>
</dbReference>
<keyword evidence="2" id="KW-1003">Cell membrane</keyword>
<dbReference type="Gene3D" id="2.60.40.10">
    <property type="entry name" value="Immunoglobulins"/>
    <property type="match status" value="2"/>
</dbReference>
<dbReference type="EMBL" id="JADWDJ010000013">
    <property type="protein sequence ID" value="KAG5270760.1"/>
    <property type="molecule type" value="Genomic_DNA"/>
</dbReference>
<dbReference type="SUPFAM" id="SSF48726">
    <property type="entry name" value="Immunoglobulin"/>
    <property type="match status" value="2"/>
</dbReference>
<keyword evidence="4 12" id="KW-0732">Signal</keyword>
<proteinExistence type="predicted"/>
<evidence type="ECO:0000256" key="6">
    <source>
        <dbReference type="ARBA" id="ARBA00023136"/>
    </source>
</evidence>
<dbReference type="Proteomes" id="UP000823561">
    <property type="component" value="Chromosome 13"/>
</dbReference>
<dbReference type="CDD" id="cd12087">
    <property type="entry name" value="TM_EGFR-like"/>
    <property type="match status" value="1"/>
</dbReference>
<dbReference type="InterPro" id="IPR036179">
    <property type="entry name" value="Ig-like_dom_sf"/>
</dbReference>
<dbReference type="GO" id="GO:0031295">
    <property type="term" value="P:T cell costimulation"/>
    <property type="evidence" value="ECO:0007669"/>
    <property type="project" value="TreeGrafter"/>
</dbReference>
<dbReference type="PANTHER" id="PTHR25466">
    <property type="entry name" value="T-LYMPHOCYTE ACTIVATION ANTIGEN"/>
    <property type="match status" value="1"/>
</dbReference>
<feature type="transmembrane region" description="Helical" evidence="11">
    <location>
        <begin position="214"/>
        <end position="236"/>
    </location>
</feature>
<feature type="signal peptide" evidence="12">
    <location>
        <begin position="1"/>
        <end position="20"/>
    </location>
</feature>
<evidence type="ECO:0000256" key="3">
    <source>
        <dbReference type="ARBA" id="ARBA00022692"/>
    </source>
</evidence>
<keyword evidence="6 11" id="KW-0472">Membrane</keyword>
<dbReference type="InterPro" id="IPR013783">
    <property type="entry name" value="Ig-like_fold"/>
</dbReference>
<dbReference type="GO" id="GO:0042130">
    <property type="term" value="P:negative regulation of T cell proliferation"/>
    <property type="evidence" value="ECO:0007669"/>
    <property type="project" value="TreeGrafter"/>
</dbReference>
<evidence type="ECO:0000313" key="15">
    <source>
        <dbReference type="Proteomes" id="UP000823561"/>
    </source>
</evidence>
<keyword evidence="5 11" id="KW-1133">Transmembrane helix</keyword>
<keyword evidence="9" id="KW-0325">Glycoprotein</keyword>
<gene>
    <name evidence="14" type="ORF">AALO_G00171960</name>
</gene>
<name>A0AAV6G7C3_9TELE</name>
<keyword evidence="7" id="KW-1015">Disulfide bond</keyword>
<evidence type="ECO:0000256" key="10">
    <source>
        <dbReference type="ARBA" id="ARBA00023319"/>
    </source>
</evidence>
<comment type="caution">
    <text evidence="14">The sequence shown here is derived from an EMBL/GenBank/DDBJ whole genome shotgun (WGS) entry which is preliminary data.</text>
</comment>
<keyword evidence="10" id="KW-0393">Immunoglobulin domain</keyword>
<organism evidence="14 15">
    <name type="scientific">Alosa alosa</name>
    <name type="common">allis shad</name>
    <dbReference type="NCBI Taxonomy" id="278164"/>
    <lineage>
        <taxon>Eukaryota</taxon>
        <taxon>Metazoa</taxon>
        <taxon>Chordata</taxon>
        <taxon>Craniata</taxon>
        <taxon>Vertebrata</taxon>
        <taxon>Euteleostomi</taxon>
        <taxon>Actinopterygii</taxon>
        <taxon>Neopterygii</taxon>
        <taxon>Teleostei</taxon>
        <taxon>Clupei</taxon>
        <taxon>Clupeiformes</taxon>
        <taxon>Clupeoidei</taxon>
        <taxon>Clupeidae</taxon>
        <taxon>Alosa</taxon>
    </lineage>
</organism>
<sequence length="245" mass="27067">MNLKWNACSIVAMWVHMAQGLSVHFTNPHPFHVALGRELVLEAFIEKIPVEKIFMVAWECNTAAGSRRLATWQGDPGKTQGPRISIEKGGATLKISGVRDSDFGRYTITVTDQDGTQTFSEKDVSKSEEPPKASVKLQCDVSGERAQWDSPVITWLVDGVEVTNETSNISDAGSKLHLQEAKGHNYTCISNSSLGISVAHFIIPEYDKPQHRTAAISIVLGVVLSIVLLAIGILWYRSRRRKQLI</sequence>
<evidence type="ECO:0000259" key="13">
    <source>
        <dbReference type="PROSITE" id="PS50835"/>
    </source>
</evidence>
<evidence type="ECO:0000256" key="8">
    <source>
        <dbReference type="ARBA" id="ARBA00023170"/>
    </source>
</evidence>
<dbReference type="GO" id="GO:0007166">
    <property type="term" value="P:cell surface receptor signaling pathway"/>
    <property type="evidence" value="ECO:0007669"/>
    <property type="project" value="TreeGrafter"/>
</dbReference>
<reference evidence="14" key="1">
    <citation type="submission" date="2020-10" db="EMBL/GenBank/DDBJ databases">
        <title>Chromosome-scale genome assembly of the Allis shad, Alosa alosa.</title>
        <authorList>
            <person name="Margot Z."/>
            <person name="Christophe K."/>
            <person name="Cabau C."/>
            <person name="Louis A."/>
            <person name="Berthelot C."/>
            <person name="Parey E."/>
            <person name="Roest Crollius H."/>
            <person name="Montfort J."/>
            <person name="Robinson-Rechavi M."/>
            <person name="Bucao C."/>
            <person name="Bouchez O."/>
            <person name="Gislard M."/>
            <person name="Lluch J."/>
            <person name="Milhes M."/>
            <person name="Lampietro C."/>
            <person name="Lopez Roques C."/>
            <person name="Donnadieu C."/>
            <person name="Braasch I."/>
            <person name="Desvignes T."/>
            <person name="Postlethwait J."/>
            <person name="Bobe J."/>
            <person name="Guiguen Y."/>
        </authorList>
    </citation>
    <scope>NUCLEOTIDE SEQUENCE</scope>
    <source>
        <strain evidence="14">M-15738</strain>
        <tissue evidence="14">Blood</tissue>
    </source>
</reference>